<dbReference type="SUPFAM" id="SSF57924">
    <property type="entry name" value="Inhibitor of apoptosis (IAP) repeat"/>
    <property type="match status" value="2"/>
</dbReference>
<dbReference type="GO" id="GO:0070269">
    <property type="term" value="P:pyroptotic inflammatory response"/>
    <property type="evidence" value="ECO:0007669"/>
    <property type="project" value="TreeGrafter"/>
</dbReference>
<dbReference type="SUPFAM" id="SSF52047">
    <property type="entry name" value="RNI-like"/>
    <property type="match status" value="1"/>
</dbReference>
<dbReference type="InterPro" id="IPR001370">
    <property type="entry name" value="BIR_rpt"/>
</dbReference>
<dbReference type="InterPro" id="IPR028789">
    <property type="entry name" value="Naip"/>
</dbReference>
<comment type="caution">
    <text evidence="2">The sequence shown here is derived from an EMBL/GenBank/DDBJ whole genome shotgun (WGS) entry which is preliminary data.</text>
</comment>
<dbReference type="Pfam" id="PF00653">
    <property type="entry name" value="BIR"/>
    <property type="match status" value="2"/>
</dbReference>
<dbReference type="PANTHER" id="PTHR46914">
    <property type="entry name" value="BACULOVIRAL IAP REPEAT-CONTAINING PROTEIN 1"/>
    <property type="match status" value="1"/>
</dbReference>
<dbReference type="InterPro" id="IPR027417">
    <property type="entry name" value="P-loop_NTPase"/>
</dbReference>
<dbReference type="GO" id="GO:0043027">
    <property type="term" value="F:cysteine-type endopeptidase inhibitor activity involved in apoptotic process"/>
    <property type="evidence" value="ECO:0007669"/>
    <property type="project" value="InterPro"/>
</dbReference>
<dbReference type="PROSITE" id="PS50143">
    <property type="entry name" value="BIR_REPEAT_2"/>
    <property type="match status" value="2"/>
</dbReference>
<dbReference type="AlphaFoldDB" id="A0AAV7DMC5"/>
<name>A0AAV7DMC5_ENGPU</name>
<keyword evidence="3" id="KW-1185">Reference proteome</keyword>
<gene>
    <name evidence="2" type="ORF">GDO81_002629</name>
</gene>
<dbReference type="CDD" id="cd00022">
    <property type="entry name" value="BIR"/>
    <property type="match status" value="2"/>
</dbReference>
<dbReference type="GO" id="GO:0005524">
    <property type="term" value="F:ATP binding"/>
    <property type="evidence" value="ECO:0007669"/>
    <property type="project" value="TreeGrafter"/>
</dbReference>
<dbReference type="Gene3D" id="3.40.50.300">
    <property type="entry name" value="P-loop containing nucleotide triphosphate hydrolases"/>
    <property type="match status" value="1"/>
</dbReference>
<sequence>MDLININEFDMSYNPFLQTSFALIDFNKTVTELNEKHKKIREQQPNGPIYSMSSEAKRLKSLLSLDPMSTWSPNELASAGFFSTGVENSCQCFCCGLVFCNQSLSVTPIEKHKKFNPDCAFIQGIDVGNISKYDMRPQSIALSPSDHRMQDEQARLQTFSCWPPYTLMEPDVLAQAGFFFTGTRDHVQCFSCGGCLGNWEQNDDPWKEHAKWFPECKFLQGKKTSDEIQQYSGNYKTSSRLSSLTKRLIEKYHDRSFQHVSPFGDTISVDLDSQFADICVMLKDKKIKQCAAHQTLSDIICQQLIGPSASLTEESLGEITGKLKDKVLFLLDDYGVQDSTPKPVEELILKNPWNRLNLAVTVSTDKGRKLRQYARTIMSIQKFPLYSSIYLAKKLFPHDIDRVRSFFAKLETCKNLAAVFEIPLIILLQCSFWIKYPSDNTVGGINIFKEFVKYNTSKFFNETETANSVVSSCGDLALKGLFQSQFQFTENDLRAAGQSTSFQEFLAGKRLCELLESENPGELEKGLHYLHQVNTFLKIIGRYRYFLNYATRISTKATLKILSYLFSLYDKPEALDCHLDSTEHLQRHPDLEIEEKFFIMAVCKFINTDISSTCMNLLMASAIEAAVENQCLPDCAPIILQFMAGKTMSFSVSPFSKGSSMSILYFIEKYPKCITLLSSVKFTLNNPKMEPITFNFSGYLRAHEPYGVPTVDEDYSSAYLSMNKQMQENEKKLNESNEVFSLFPEEIQIDDSLIRPFTAGHKVPLFIMEANRVNSETFSQSNSEKIQILFLMSDRIEMHLTDCKGFVKSIGSAINQFSRSLKKIVIHNTSLEEEEQDIILKMTSLESLEIRKLLVRGIHKFTCLEEISIVLPNNTEITDSLSDEFHTLTRMKKIVLQSSDSTRFVNNIQSFEDLEVLHLHFKKLEHCNDLINSLTTCRNLKDLDLHDTPLQESDMALLASAIRDFTSLTILNLRRQNITAIDVSESFAMALGSLCHLEKLVLPVGDGMAHAAKLVIKQLCNLPNLQFLNIMEILDDESIALLAEEAKNGNFKKLRELELLMNLNITESGWTTFFEEAEQMPELYLLDISRMYTQQIKSHATTVKSFVRLVSRLPSLVSVKMYGWLLDEDDLNMFNAMKQNHPQSKSLNIYRQWFLPFSPNIEQ</sequence>
<evidence type="ECO:0000313" key="2">
    <source>
        <dbReference type="EMBL" id="KAG8598489.1"/>
    </source>
</evidence>
<dbReference type="GO" id="GO:0016045">
    <property type="term" value="P:detection of bacterium"/>
    <property type="evidence" value="ECO:0007669"/>
    <property type="project" value="TreeGrafter"/>
</dbReference>
<dbReference type="Gene3D" id="3.80.10.10">
    <property type="entry name" value="Ribonuclease Inhibitor"/>
    <property type="match status" value="1"/>
</dbReference>
<dbReference type="EMBL" id="WNYA01000001">
    <property type="protein sequence ID" value="KAG8598489.1"/>
    <property type="molecule type" value="Genomic_DNA"/>
</dbReference>
<proteinExistence type="predicted"/>
<dbReference type="GO" id="GO:0072557">
    <property type="term" value="C:IPAF inflammasome complex"/>
    <property type="evidence" value="ECO:0007669"/>
    <property type="project" value="TreeGrafter"/>
</dbReference>
<dbReference type="Proteomes" id="UP000824782">
    <property type="component" value="Unassembled WGS sequence"/>
</dbReference>
<dbReference type="InterPro" id="IPR032675">
    <property type="entry name" value="LRR_dom_sf"/>
</dbReference>
<evidence type="ECO:0000259" key="1">
    <source>
        <dbReference type="Pfam" id="PF17889"/>
    </source>
</evidence>
<dbReference type="GO" id="GO:0043066">
    <property type="term" value="P:negative regulation of apoptotic process"/>
    <property type="evidence" value="ECO:0007669"/>
    <property type="project" value="InterPro"/>
</dbReference>
<reference evidence="2" key="1">
    <citation type="thesis" date="2020" institute="ProQuest LLC" country="789 East Eisenhower Parkway, Ann Arbor, MI, USA">
        <title>Comparative Genomics and Chromosome Evolution.</title>
        <authorList>
            <person name="Mudd A.B."/>
        </authorList>
    </citation>
    <scope>NUCLEOTIDE SEQUENCE</scope>
    <source>
        <strain evidence="2">237g6f4</strain>
        <tissue evidence="2">Blood</tissue>
    </source>
</reference>
<protein>
    <recommendedName>
        <fullName evidence="1">NLRC4 helical domain-containing protein</fullName>
    </recommendedName>
</protein>
<dbReference type="PANTHER" id="PTHR46914:SF1">
    <property type="entry name" value="BACULOVIRAL IAP REPEAT-CONTAINING PROTEIN 1"/>
    <property type="match status" value="1"/>
</dbReference>
<dbReference type="Gene3D" id="1.10.1170.10">
    <property type="entry name" value="Inhibitor Of Apoptosis Protein (2mihbC-IAP-1), Chain A"/>
    <property type="match status" value="2"/>
</dbReference>
<dbReference type="Pfam" id="PF17889">
    <property type="entry name" value="NLRC4_HD"/>
    <property type="match status" value="1"/>
</dbReference>
<dbReference type="PROSITE" id="PS01282">
    <property type="entry name" value="BIR_REPEAT_1"/>
    <property type="match status" value="1"/>
</dbReference>
<dbReference type="InterPro" id="IPR040535">
    <property type="entry name" value="NLRC4_HD"/>
</dbReference>
<feature type="domain" description="NLRC4 helical" evidence="1">
    <location>
        <begin position="522"/>
        <end position="626"/>
    </location>
</feature>
<evidence type="ECO:0000313" key="3">
    <source>
        <dbReference type="Proteomes" id="UP000824782"/>
    </source>
</evidence>
<accession>A0AAV7DMC5</accession>
<dbReference type="SMART" id="SM00238">
    <property type="entry name" value="BIR"/>
    <property type="match status" value="2"/>
</dbReference>
<dbReference type="GO" id="GO:0042742">
    <property type="term" value="P:defense response to bacterium"/>
    <property type="evidence" value="ECO:0007669"/>
    <property type="project" value="TreeGrafter"/>
</dbReference>
<organism evidence="2 3">
    <name type="scientific">Engystomops pustulosus</name>
    <name type="common">Tungara frog</name>
    <name type="synonym">Physalaemus pustulosus</name>
    <dbReference type="NCBI Taxonomy" id="76066"/>
    <lineage>
        <taxon>Eukaryota</taxon>
        <taxon>Metazoa</taxon>
        <taxon>Chordata</taxon>
        <taxon>Craniata</taxon>
        <taxon>Vertebrata</taxon>
        <taxon>Euteleostomi</taxon>
        <taxon>Amphibia</taxon>
        <taxon>Batrachia</taxon>
        <taxon>Anura</taxon>
        <taxon>Neobatrachia</taxon>
        <taxon>Hyloidea</taxon>
        <taxon>Leptodactylidae</taxon>
        <taxon>Leiuperinae</taxon>
        <taxon>Engystomops</taxon>
    </lineage>
</organism>